<evidence type="ECO:0000256" key="23">
    <source>
        <dbReference type="ARBA" id="ARBA00043829"/>
    </source>
</evidence>
<comment type="catalytic activity">
    <reaction evidence="22">
        <text>1D-myo-inositol 2,3-bisphosphate + H2O = 1D-myo-inositol 2-phosphate + phosphate</text>
        <dbReference type="Rhea" id="RHEA:77139"/>
        <dbReference type="ChEBI" id="CHEBI:15377"/>
        <dbReference type="ChEBI" id="CHEBI:43474"/>
        <dbReference type="ChEBI" id="CHEBI:84142"/>
        <dbReference type="ChEBI" id="CHEBI:195538"/>
    </reaction>
    <physiologicalReaction direction="left-to-right" evidence="22">
        <dbReference type="Rhea" id="RHEA:77140"/>
    </physiologicalReaction>
</comment>
<dbReference type="eggNOG" id="KOG1382">
    <property type="taxonomic scope" value="Eukaryota"/>
</dbReference>
<sequence length="323" mass="37121">MEHLARRLAARFPALISPRRRAAFLSSSKHRCVESSAAFRQGLPPAPDMENQVLEINDKLMRFFDHCEKFITCIEENRTALHQVDAFKNGSKMQNVLEKIANTLCLPVNELNADLIQVAFFTCSFELALKNVTSPWCSIFDEEDAKVLEYLNDLKQYWKRGYGYDINSRSSCILFQDIFQKLDKAVSESKSSMPISSPVILQFGHAETLLPLLALMGFFKDDQPLTANNFDKQMNRKFRTGRIVPYASNLVFVLYHCDQAKTPKEEYQVQILLNEKVMQLPHSGETVSFYADLKNHYKDILQNCHFNEVCKLPKTNTNTTDEL</sequence>
<dbReference type="EC" id="3.1.3.62" evidence="4"/>
<dbReference type="EMBL" id="AKHW03001467">
    <property type="protein sequence ID" value="KYO42372.1"/>
    <property type="molecule type" value="Genomic_DNA"/>
</dbReference>
<evidence type="ECO:0000256" key="2">
    <source>
        <dbReference type="ARBA" id="ARBA00008422"/>
    </source>
</evidence>
<evidence type="ECO:0000256" key="15">
    <source>
        <dbReference type="ARBA" id="ARBA00043691"/>
    </source>
</evidence>
<organism evidence="25 26">
    <name type="scientific">Alligator mississippiensis</name>
    <name type="common">American alligator</name>
    <dbReference type="NCBI Taxonomy" id="8496"/>
    <lineage>
        <taxon>Eukaryota</taxon>
        <taxon>Metazoa</taxon>
        <taxon>Chordata</taxon>
        <taxon>Craniata</taxon>
        <taxon>Vertebrata</taxon>
        <taxon>Euteleostomi</taxon>
        <taxon>Archelosauria</taxon>
        <taxon>Archosauria</taxon>
        <taxon>Crocodylia</taxon>
        <taxon>Alligatoridae</taxon>
        <taxon>Alligatorinae</taxon>
        <taxon>Alligator</taxon>
    </lineage>
</organism>
<evidence type="ECO:0000256" key="9">
    <source>
        <dbReference type="ARBA" id="ARBA00023136"/>
    </source>
</evidence>
<dbReference type="GO" id="GO:0052745">
    <property type="term" value="F:inositol phosphate phosphatase activity"/>
    <property type="evidence" value="ECO:0007669"/>
    <property type="project" value="TreeGrafter"/>
</dbReference>
<dbReference type="Proteomes" id="UP000050525">
    <property type="component" value="Unassembled WGS sequence"/>
</dbReference>
<dbReference type="PANTHER" id="PTHR20963:SF8">
    <property type="entry name" value="MULTIPLE INOSITOL POLYPHOSPHATE PHOSPHATASE 1"/>
    <property type="match status" value="1"/>
</dbReference>
<evidence type="ECO:0000256" key="11">
    <source>
        <dbReference type="ARBA" id="ARBA00031642"/>
    </source>
</evidence>
<evidence type="ECO:0000256" key="17">
    <source>
        <dbReference type="ARBA" id="ARBA00043739"/>
    </source>
</evidence>
<dbReference type="InterPro" id="IPR000560">
    <property type="entry name" value="His_Pase_clade-2"/>
</dbReference>
<gene>
    <name evidence="25" type="primary">MINPP1</name>
    <name evidence="25" type="ORF">Y1Q_0022224</name>
</gene>
<evidence type="ECO:0000256" key="13">
    <source>
        <dbReference type="ARBA" id="ARBA00043671"/>
    </source>
</evidence>
<evidence type="ECO:0000256" key="10">
    <source>
        <dbReference type="ARBA" id="ARBA00023180"/>
    </source>
</evidence>
<evidence type="ECO:0000256" key="14">
    <source>
        <dbReference type="ARBA" id="ARBA00043674"/>
    </source>
</evidence>
<comment type="catalytic activity">
    <reaction evidence="15">
        <text>1D-myo-inositol hexakisphosphate + H2O = 1D-myo-inositol 1,2,4,5,6-pentakisphosphate + phosphate</text>
        <dbReference type="Rhea" id="RHEA:16989"/>
        <dbReference type="ChEBI" id="CHEBI:15377"/>
        <dbReference type="ChEBI" id="CHEBI:43474"/>
        <dbReference type="ChEBI" id="CHEBI:57798"/>
        <dbReference type="ChEBI" id="CHEBI:58130"/>
        <dbReference type="EC" id="3.1.3.62"/>
    </reaction>
    <physiologicalReaction direction="left-to-right" evidence="15">
        <dbReference type="Rhea" id="RHEA:16990"/>
    </physiologicalReaction>
</comment>
<dbReference type="GO" id="GO:0003993">
    <property type="term" value="F:acid phosphatase activity"/>
    <property type="evidence" value="ECO:0007669"/>
    <property type="project" value="TreeGrafter"/>
</dbReference>
<dbReference type="Gene3D" id="3.40.50.1240">
    <property type="entry name" value="Phosphoglycerate mutase-like"/>
    <property type="match status" value="1"/>
</dbReference>
<comment type="catalytic activity">
    <reaction evidence="12">
        <text>1D-myo-inositol 1,2,5,6-tetrakisphosphate + H2O = 1D-myo-inositol 1,2,6-trisphosphate + phosphate</text>
        <dbReference type="Rhea" id="RHEA:77119"/>
        <dbReference type="ChEBI" id="CHEBI:15377"/>
        <dbReference type="ChEBI" id="CHEBI:43474"/>
        <dbReference type="ChEBI" id="CHEBI:195535"/>
        <dbReference type="ChEBI" id="CHEBI:195537"/>
        <dbReference type="EC" id="3.1.3.62"/>
    </reaction>
    <physiologicalReaction direction="left-to-right" evidence="12">
        <dbReference type="Rhea" id="RHEA:77120"/>
    </physiologicalReaction>
</comment>
<keyword evidence="9" id="KW-0472">Membrane</keyword>
<keyword evidence="10" id="KW-0325">Glycoprotein</keyword>
<keyword evidence="7" id="KW-0732">Signal</keyword>
<comment type="catalytic activity">
    <reaction evidence="23">
        <text>1D-myo-inositol 1,4,5,6-tetrakisphosphate + H2O = 1D-myo-inositol 1,4,5-trisphosphate + phosphate</text>
        <dbReference type="Rhea" id="RHEA:77147"/>
        <dbReference type="ChEBI" id="CHEBI:15377"/>
        <dbReference type="ChEBI" id="CHEBI:43474"/>
        <dbReference type="ChEBI" id="CHEBI:57627"/>
        <dbReference type="ChEBI" id="CHEBI:203600"/>
    </reaction>
    <physiologicalReaction direction="left-to-right" evidence="23">
        <dbReference type="Rhea" id="RHEA:77148"/>
    </physiologicalReaction>
</comment>
<dbReference type="STRING" id="8496.A0A151NZR1"/>
<evidence type="ECO:0000313" key="26">
    <source>
        <dbReference type="Proteomes" id="UP000050525"/>
    </source>
</evidence>
<reference evidence="25 26" key="1">
    <citation type="journal article" date="2012" name="Genome Biol.">
        <title>Sequencing three crocodilian genomes to illuminate the evolution of archosaurs and amniotes.</title>
        <authorList>
            <person name="St John J.A."/>
            <person name="Braun E.L."/>
            <person name="Isberg S.R."/>
            <person name="Miles L.G."/>
            <person name="Chong A.Y."/>
            <person name="Gongora J."/>
            <person name="Dalzell P."/>
            <person name="Moran C."/>
            <person name="Bed'hom B."/>
            <person name="Abzhanov A."/>
            <person name="Burgess S.C."/>
            <person name="Cooksey A.M."/>
            <person name="Castoe T.A."/>
            <person name="Crawford N.G."/>
            <person name="Densmore L.D."/>
            <person name="Drew J.C."/>
            <person name="Edwards S.V."/>
            <person name="Faircloth B.C."/>
            <person name="Fujita M.K."/>
            <person name="Greenwold M.J."/>
            <person name="Hoffmann F.G."/>
            <person name="Howard J.M."/>
            <person name="Iguchi T."/>
            <person name="Janes D.E."/>
            <person name="Khan S.Y."/>
            <person name="Kohno S."/>
            <person name="de Koning A.J."/>
            <person name="Lance S.L."/>
            <person name="McCarthy F.M."/>
            <person name="McCormack J.E."/>
            <person name="Merchant M.E."/>
            <person name="Peterson D.G."/>
            <person name="Pollock D.D."/>
            <person name="Pourmand N."/>
            <person name="Raney B.J."/>
            <person name="Roessler K.A."/>
            <person name="Sanford J.R."/>
            <person name="Sawyer R.H."/>
            <person name="Schmidt C.J."/>
            <person name="Triplett E.W."/>
            <person name="Tuberville T.D."/>
            <person name="Venegas-Anaya M."/>
            <person name="Howard J.T."/>
            <person name="Jarvis E.D."/>
            <person name="Guillette L.J.Jr."/>
            <person name="Glenn T.C."/>
            <person name="Green R.E."/>
            <person name="Ray D.A."/>
        </authorList>
    </citation>
    <scope>NUCLEOTIDE SEQUENCE [LARGE SCALE GENOMIC DNA]</scope>
    <source>
        <strain evidence="25">KSC_2009_1</strain>
    </source>
</reference>
<evidence type="ECO:0000256" key="6">
    <source>
        <dbReference type="ARBA" id="ARBA00022475"/>
    </source>
</evidence>
<evidence type="ECO:0000256" key="21">
    <source>
        <dbReference type="ARBA" id="ARBA00043762"/>
    </source>
</evidence>
<evidence type="ECO:0000256" key="16">
    <source>
        <dbReference type="ARBA" id="ARBA00043733"/>
    </source>
</evidence>
<evidence type="ECO:0000256" key="19">
    <source>
        <dbReference type="ARBA" id="ARBA00043747"/>
    </source>
</evidence>
<comment type="catalytic activity">
    <reaction evidence="18">
        <text>1D-myo-inositol hexakisphosphate + H2O = 1D-myo-inositol 1,2,3,5,6-pentakisphosphate + phosphate</text>
        <dbReference type="Rhea" id="RHEA:20960"/>
        <dbReference type="ChEBI" id="CHEBI:15377"/>
        <dbReference type="ChEBI" id="CHEBI:43474"/>
        <dbReference type="ChEBI" id="CHEBI:58130"/>
        <dbReference type="ChEBI" id="CHEBI:58747"/>
    </reaction>
    <physiologicalReaction direction="left-to-right" evidence="18">
        <dbReference type="Rhea" id="RHEA:20961"/>
    </physiologicalReaction>
</comment>
<name>A0A151NZR1_ALLMI</name>
<comment type="catalytic activity">
    <reaction evidence="16">
        <text>1D-myo-inositol 1,2,3-trisphosphate + H2O = 1D-myo-inositol 2,3-bisphosphate + phosphate</text>
        <dbReference type="Rhea" id="RHEA:77127"/>
        <dbReference type="ChEBI" id="CHEBI:15377"/>
        <dbReference type="ChEBI" id="CHEBI:43474"/>
        <dbReference type="ChEBI" id="CHEBI:195536"/>
        <dbReference type="ChEBI" id="CHEBI:195538"/>
    </reaction>
    <physiologicalReaction direction="left-to-right" evidence="16">
        <dbReference type="Rhea" id="RHEA:77128"/>
    </physiologicalReaction>
</comment>
<evidence type="ECO:0000313" key="25">
    <source>
        <dbReference type="EMBL" id="KYO42372.1"/>
    </source>
</evidence>
<dbReference type="Pfam" id="PF00328">
    <property type="entry name" value="His_Phos_2"/>
    <property type="match status" value="1"/>
</dbReference>
<evidence type="ECO:0000256" key="1">
    <source>
        <dbReference type="ARBA" id="ARBA00004236"/>
    </source>
</evidence>
<evidence type="ECO:0000256" key="24">
    <source>
        <dbReference type="ARBA" id="ARBA00043832"/>
    </source>
</evidence>
<dbReference type="PANTHER" id="PTHR20963">
    <property type="entry name" value="MULTIPLE INOSITOL POLYPHOSPHATE PHOSPHATASE-RELATED"/>
    <property type="match status" value="1"/>
</dbReference>
<comment type="similarity">
    <text evidence="2">Belongs to the histidine acid phosphatase family. MINPP1 subfamily.</text>
</comment>
<dbReference type="AlphaFoldDB" id="A0A151NZR1"/>
<dbReference type="CDD" id="cd07061">
    <property type="entry name" value="HP_HAP_like"/>
    <property type="match status" value="1"/>
</dbReference>
<proteinExistence type="inferred from homology"/>
<evidence type="ECO:0000256" key="12">
    <source>
        <dbReference type="ARBA" id="ARBA00043668"/>
    </source>
</evidence>
<keyword evidence="26" id="KW-1185">Reference proteome</keyword>
<dbReference type="GO" id="GO:0005886">
    <property type="term" value="C:plasma membrane"/>
    <property type="evidence" value="ECO:0007669"/>
    <property type="project" value="UniProtKB-SubCell"/>
</dbReference>
<evidence type="ECO:0000256" key="3">
    <source>
        <dbReference type="ARBA" id="ARBA00012976"/>
    </source>
</evidence>
<dbReference type="SUPFAM" id="SSF53254">
    <property type="entry name" value="Phosphoglycerate mutase-like"/>
    <property type="match status" value="1"/>
</dbReference>
<comment type="catalytic activity">
    <reaction evidence="20">
        <text>1D-myo-inositol 1,2,3,5,6-pentakisphosphate + H2O = 1D-myo-inositol 1,2,3,6-tetrakisphosphate + phosphate</text>
        <dbReference type="Rhea" id="RHEA:77111"/>
        <dbReference type="ChEBI" id="CHEBI:15377"/>
        <dbReference type="ChEBI" id="CHEBI:43474"/>
        <dbReference type="ChEBI" id="CHEBI:58747"/>
        <dbReference type="ChEBI" id="CHEBI:195534"/>
    </reaction>
    <physiologicalReaction direction="left-to-right" evidence="20">
        <dbReference type="Rhea" id="RHEA:77112"/>
    </physiologicalReaction>
</comment>
<dbReference type="GO" id="GO:0034417">
    <property type="term" value="F:bisphosphoglycerate 3-phosphatase activity"/>
    <property type="evidence" value="ECO:0007669"/>
    <property type="project" value="UniProtKB-EC"/>
</dbReference>
<evidence type="ECO:0000256" key="18">
    <source>
        <dbReference type="ARBA" id="ARBA00043746"/>
    </source>
</evidence>
<dbReference type="EC" id="3.1.3.80" evidence="3"/>
<comment type="catalytic activity">
    <reaction evidence="17">
        <text>1D-myo-inositol 1,2,3,6-tetrakisphosphate + H2O = 1D-myo-inositol 1,2,3-trisphosphate + phosphate</text>
        <dbReference type="Rhea" id="RHEA:77123"/>
        <dbReference type="ChEBI" id="CHEBI:15377"/>
        <dbReference type="ChEBI" id="CHEBI:43474"/>
        <dbReference type="ChEBI" id="CHEBI:195534"/>
        <dbReference type="ChEBI" id="CHEBI:195536"/>
    </reaction>
    <physiologicalReaction direction="left-to-right" evidence="17">
        <dbReference type="Rhea" id="RHEA:77124"/>
    </physiologicalReaction>
</comment>
<protein>
    <recommendedName>
        <fullName evidence="5">Multiple inositol polyphosphate phosphatase 1</fullName>
        <ecNumber evidence="4">3.1.3.62</ecNumber>
        <ecNumber evidence="3">3.1.3.80</ecNumber>
    </recommendedName>
    <alternativeName>
        <fullName evidence="11">2,3-bisphosphoglycerate 3-phosphatase</fullName>
    </alternativeName>
</protein>
<comment type="catalytic activity">
    <reaction evidence="21">
        <text>1D-myo-inositol 1,3,4,5,6-pentakisphosphate + H2O = 1D-myo-inositol 1,4,5,6-tetrakisphosphate + phosphate</text>
        <dbReference type="Rhea" id="RHEA:77143"/>
        <dbReference type="ChEBI" id="CHEBI:15377"/>
        <dbReference type="ChEBI" id="CHEBI:43474"/>
        <dbReference type="ChEBI" id="CHEBI:57627"/>
        <dbReference type="ChEBI" id="CHEBI:57733"/>
    </reaction>
    <physiologicalReaction direction="left-to-right" evidence="21">
        <dbReference type="Rhea" id="RHEA:77144"/>
    </physiologicalReaction>
</comment>
<dbReference type="InterPro" id="IPR029033">
    <property type="entry name" value="His_PPase_superfam"/>
</dbReference>
<evidence type="ECO:0000256" key="7">
    <source>
        <dbReference type="ARBA" id="ARBA00022729"/>
    </source>
</evidence>
<comment type="catalytic activity">
    <reaction evidence="24">
        <text>(2R)-2,3-bisphosphoglycerate + H2O = (2R)-2-phosphoglycerate + phosphate</text>
        <dbReference type="Rhea" id="RHEA:27381"/>
        <dbReference type="ChEBI" id="CHEBI:15377"/>
        <dbReference type="ChEBI" id="CHEBI:43474"/>
        <dbReference type="ChEBI" id="CHEBI:58248"/>
        <dbReference type="ChEBI" id="CHEBI:58289"/>
        <dbReference type="EC" id="3.1.3.80"/>
    </reaction>
    <physiologicalReaction direction="left-to-right" evidence="24">
        <dbReference type="Rhea" id="RHEA:27382"/>
    </physiologicalReaction>
</comment>
<dbReference type="FunFam" id="3.40.50.1240:FF:000014">
    <property type="entry name" value="Multiple inositol polyphosphate phosphatase 1"/>
    <property type="match status" value="1"/>
</dbReference>
<evidence type="ECO:0000256" key="5">
    <source>
        <dbReference type="ARBA" id="ARBA00018097"/>
    </source>
</evidence>
<evidence type="ECO:0000256" key="22">
    <source>
        <dbReference type="ARBA" id="ARBA00043801"/>
    </source>
</evidence>
<comment type="subcellular location">
    <subcellularLocation>
        <location evidence="1">Cell membrane</location>
    </subcellularLocation>
</comment>
<comment type="catalytic activity">
    <reaction evidence="13">
        <text>1D-myo-inositol 1,2,4,5,6-pentakisphosphate + H2O = 1D-myo-inositol 1,2,5,6-tetrakisphosphate + phosphate</text>
        <dbReference type="Rhea" id="RHEA:77115"/>
        <dbReference type="ChEBI" id="CHEBI:15377"/>
        <dbReference type="ChEBI" id="CHEBI:43474"/>
        <dbReference type="ChEBI" id="CHEBI:57798"/>
        <dbReference type="ChEBI" id="CHEBI:195535"/>
        <dbReference type="EC" id="3.1.3.62"/>
    </reaction>
    <physiologicalReaction direction="left-to-right" evidence="13">
        <dbReference type="Rhea" id="RHEA:77116"/>
    </physiologicalReaction>
</comment>
<comment type="caution">
    <text evidence="25">The sequence shown here is derived from an EMBL/GenBank/DDBJ whole genome shotgun (WGS) entry which is preliminary data.</text>
</comment>
<evidence type="ECO:0000256" key="8">
    <source>
        <dbReference type="ARBA" id="ARBA00022801"/>
    </source>
</evidence>
<comment type="catalytic activity">
    <reaction evidence="19">
        <text>1D-myo-inositol 1,2,6-trisphosphate + H2O = 1D-myo-inositol 1,2-bisphosphate + phosphate</text>
        <dbReference type="Rhea" id="RHEA:77131"/>
        <dbReference type="ChEBI" id="CHEBI:15377"/>
        <dbReference type="ChEBI" id="CHEBI:43474"/>
        <dbReference type="ChEBI" id="CHEBI:195537"/>
        <dbReference type="ChEBI" id="CHEBI:195539"/>
        <dbReference type="EC" id="3.1.3.62"/>
    </reaction>
    <physiologicalReaction direction="left-to-right" evidence="19">
        <dbReference type="Rhea" id="RHEA:77132"/>
    </physiologicalReaction>
</comment>
<evidence type="ECO:0000256" key="4">
    <source>
        <dbReference type="ARBA" id="ARBA00013040"/>
    </source>
</evidence>
<evidence type="ECO:0000256" key="20">
    <source>
        <dbReference type="ARBA" id="ARBA00043757"/>
    </source>
</evidence>
<keyword evidence="6" id="KW-1003">Cell membrane</keyword>
<accession>A0A151NZR1</accession>
<comment type="catalytic activity">
    <reaction evidence="14">
        <text>1D-myo-inositol 1,2-bisphosphate + H2O = 1D-myo-inositol 2-phosphate + phosphate</text>
        <dbReference type="Rhea" id="RHEA:77135"/>
        <dbReference type="ChEBI" id="CHEBI:15377"/>
        <dbReference type="ChEBI" id="CHEBI:43474"/>
        <dbReference type="ChEBI" id="CHEBI:84142"/>
        <dbReference type="ChEBI" id="CHEBI:195539"/>
        <dbReference type="EC" id="3.1.3.62"/>
    </reaction>
    <physiologicalReaction direction="left-to-right" evidence="14">
        <dbReference type="Rhea" id="RHEA:77136"/>
    </physiologicalReaction>
</comment>
<keyword evidence="8" id="KW-0378">Hydrolase</keyword>